<feature type="domain" description="4Fe4S-binding SPASM" evidence="8">
    <location>
        <begin position="271"/>
        <end position="332"/>
    </location>
</feature>
<evidence type="ECO:0000256" key="3">
    <source>
        <dbReference type="ARBA" id="ARBA00022691"/>
    </source>
</evidence>
<evidence type="ECO:0000256" key="5">
    <source>
        <dbReference type="ARBA" id="ARBA00023004"/>
    </source>
</evidence>
<dbReference type="SUPFAM" id="SSF102114">
    <property type="entry name" value="Radical SAM enzymes"/>
    <property type="match status" value="1"/>
</dbReference>
<evidence type="ECO:0000256" key="1">
    <source>
        <dbReference type="ARBA" id="ARBA00001966"/>
    </source>
</evidence>
<dbReference type="SFLD" id="SFLDG01387">
    <property type="entry name" value="BtrN-like_SPASM_domain_contain"/>
    <property type="match status" value="1"/>
</dbReference>
<name>A0A1G2PQ92_9BACT</name>
<dbReference type="CDD" id="cd01335">
    <property type="entry name" value="Radical_SAM"/>
    <property type="match status" value="1"/>
</dbReference>
<dbReference type="InterPro" id="IPR007197">
    <property type="entry name" value="rSAM"/>
</dbReference>
<accession>A0A1G2PQ92</accession>
<dbReference type="Proteomes" id="UP000178646">
    <property type="component" value="Unassembled WGS sequence"/>
</dbReference>
<dbReference type="Gene3D" id="3.20.20.70">
    <property type="entry name" value="Aldolase class I"/>
    <property type="match status" value="1"/>
</dbReference>
<comment type="caution">
    <text evidence="9">The sequence shown here is derived from an EMBL/GenBank/DDBJ whole genome shotgun (WGS) entry which is preliminary data.</text>
</comment>
<dbReference type="InterPro" id="IPR023885">
    <property type="entry name" value="4Fe4S-binding_SPASM_dom"/>
</dbReference>
<dbReference type="GO" id="GO:0003824">
    <property type="term" value="F:catalytic activity"/>
    <property type="evidence" value="ECO:0007669"/>
    <property type="project" value="InterPro"/>
</dbReference>
<evidence type="ECO:0000256" key="6">
    <source>
        <dbReference type="ARBA" id="ARBA00023014"/>
    </source>
</evidence>
<gene>
    <name evidence="9" type="ORF">A2W59_01750</name>
</gene>
<dbReference type="PANTHER" id="PTHR11228">
    <property type="entry name" value="RADICAL SAM DOMAIN PROTEIN"/>
    <property type="match status" value="1"/>
</dbReference>
<feature type="domain" description="Radical SAM core" evidence="7">
    <location>
        <begin position="50"/>
        <end position="207"/>
    </location>
</feature>
<sequence length="352" mass="40166">MNIIDARYKLAYYRNYISSVLRDARSFLGKTPRAEDYKNIFIRKMFFDVVNKCNAKCVFCVYRKIESSPDYKQGVMSIDVFKKAVDQFIDMGGSDIGLTPIVGDPLLDPGLMEKIEYAAGTGKIKKIYFYSNGILLYKDDIYKKLIDSGINDIEISTQGCDREFFEKVYGVPLYDQFISGLNSLLDYNRQKGEPVSILINFRPAQNPSAVLNSPDFISKIKPFLSKKVGYSFMVDYDNWGDSVSRKDLIGVMKPKRKPLVKKVPCSRIFDAIVLFDGSVRLCAARINKTQFDDMVIGNINENNLKDIFFSEKTDEIRRKFIEGRHSNACLGCSLYVPAVRKRLVSANERGRN</sequence>
<evidence type="ECO:0008006" key="11">
    <source>
        <dbReference type="Google" id="ProtNLM"/>
    </source>
</evidence>
<dbReference type="AlphaFoldDB" id="A0A1G2PQ92"/>
<dbReference type="EMBL" id="MHSU01000016">
    <property type="protein sequence ID" value="OHA50488.1"/>
    <property type="molecule type" value="Genomic_DNA"/>
</dbReference>
<dbReference type="SFLD" id="SFLDS00029">
    <property type="entry name" value="Radical_SAM"/>
    <property type="match status" value="1"/>
</dbReference>
<evidence type="ECO:0000259" key="7">
    <source>
        <dbReference type="Pfam" id="PF04055"/>
    </source>
</evidence>
<evidence type="ECO:0000256" key="4">
    <source>
        <dbReference type="ARBA" id="ARBA00022723"/>
    </source>
</evidence>
<evidence type="ECO:0000313" key="10">
    <source>
        <dbReference type="Proteomes" id="UP000178646"/>
    </source>
</evidence>
<organism evidence="9 10">
    <name type="scientific">Candidatus Terrybacteria bacterium RIFCSPHIGHO2_02_41_19</name>
    <dbReference type="NCBI Taxonomy" id="1802364"/>
    <lineage>
        <taxon>Bacteria</taxon>
        <taxon>Candidatus Terryibacteriota</taxon>
    </lineage>
</organism>
<evidence type="ECO:0000256" key="2">
    <source>
        <dbReference type="ARBA" id="ARBA00022485"/>
    </source>
</evidence>
<dbReference type="GO" id="GO:0046872">
    <property type="term" value="F:metal ion binding"/>
    <property type="evidence" value="ECO:0007669"/>
    <property type="project" value="UniProtKB-KW"/>
</dbReference>
<dbReference type="GO" id="GO:0051536">
    <property type="term" value="F:iron-sulfur cluster binding"/>
    <property type="evidence" value="ECO:0007669"/>
    <property type="project" value="UniProtKB-KW"/>
</dbReference>
<proteinExistence type="predicted"/>
<keyword evidence="6" id="KW-0411">Iron-sulfur</keyword>
<dbReference type="InterPro" id="IPR058240">
    <property type="entry name" value="rSAM_sf"/>
</dbReference>
<protein>
    <recommendedName>
        <fullName evidence="11">Radical SAM core domain-containing protein</fullName>
    </recommendedName>
</protein>
<evidence type="ECO:0000313" key="9">
    <source>
        <dbReference type="EMBL" id="OHA50488.1"/>
    </source>
</evidence>
<dbReference type="CDD" id="cd21109">
    <property type="entry name" value="SPASM"/>
    <property type="match status" value="1"/>
</dbReference>
<dbReference type="SFLD" id="SFLDG01067">
    <property type="entry name" value="SPASM/twitch_domain_containing"/>
    <property type="match status" value="1"/>
</dbReference>
<keyword evidence="3" id="KW-0949">S-adenosyl-L-methionine</keyword>
<dbReference type="InterPro" id="IPR013785">
    <property type="entry name" value="Aldolase_TIM"/>
</dbReference>
<evidence type="ECO:0000259" key="8">
    <source>
        <dbReference type="Pfam" id="PF13186"/>
    </source>
</evidence>
<dbReference type="Pfam" id="PF13186">
    <property type="entry name" value="SPASM"/>
    <property type="match status" value="1"/>
</dbReference>
<dbReference type="InterPro" id="IPR050377">
    <property type="entry name" value="Radical_SAM_PqqE_MftC-like"/>
</dbReference>
<dbReference type="Pfam" id="PF04055">
    <property type="entry name" value="Radical_SAM"/>
    <property type="match status" value="1"/>
</dbReference>
<dbReference type="InterPro" id="IPR034391">
    <property type="entry name" value="AdoMet-like_SPASM_containing"/>
</dbReference>
<dbReference type="PANTHER" id="PTHR11228:SF7">
    <property type="entry name" value="PQQA PEPTIDE CYCLASE"/>
    <property type="match status" value="1"/>
</dbReference>
<keyword evidence="4" id="KW-0479">Metal-binding</keyword>
<keyword evidence="2" id="KW-0004">4Fe-4S</keyword>
<comment type="cofactor">
    <cofactor evidence="1">
        <name>[4Fe-4S] cluster</name>
        <dbReference type="ChEBI" id="CHEBI:49883"/>
    </cofactor>
</comment>
<keyword evidence="5" id="KW-0408">Iron</keyword>
<reference evidence="9 10" key="1">
    <citation type="journal article" date="2016" name="Nat. Commun.">
        <title>Thousands of microbial genomes shed light on interconnected biogeochemical processes in an aquifer system.</title>
        <authorList>
            <person name="Anantharaman K."/>
            <person name="Brown C.T."/>
            <person name="Hug L.A."/>
            <person name="Sharon I."/>
            <person name="Castelle C.J."/>
            <person name="Probst A.J."/>
            <person name="Thomas B.C."/>
            <person name="Singh A."/>
            <person name="Wilkins M.J."/>
            <person name="Karaoz U."/>
            <person name="Brodie E.L."/>
            <person name="Williams K.H."/>
            <person name="Hubbard S.S."/>
            <person name="Banfield J.F."/>
        </authorList>
    </citation>
    <scope>NUCLEOTIDE SEQUENCE [LARGE SCALE GENOMIC DNA]</scope>
</reference>